<dbReference type="AlphaFoldDB" id="A0A3B0W8E2"/>
<name>A0A3B0W8E2_9ZZZZ</name>
<organism evidence="1">
    <name type="scientific">hydrothermal vent metagenome</name>
    <dbReference type="NCBI Taxonomy" id="652676"/>
    <lineage>
        <taxon>unclassified sequences</taxon>
        <taxon>metagenomes</taxon>
        <taxon>ecological metagenomes</taxon>
    </lineage>
</organism>
<reference evidence="1" key="1">
    <citation type="submission" date="2018-06" db="EMBL/GenBank/DDBJ databases">
        <authorList>
            <person name="Zhirakovskaya E."/>
        </authorList>
    </citation>
    <scope>NUCLEOTIDE SEQUENCE</scope>
</reference>
<protein>
    <submittedName>
        <fullName evidence="1">Uncharacterized protein</fullName>
    </submittedName>
</protein>
<dbReference type="EMBL" id="UOEW01000288">
    <property type="protein sequence ID" value="VAW40816.1"/>
    <property type="molecule type" value="Genomic_DNA"/>
</dbReference>
<sequence>MEMRLIVQVVDVHRKVIKAVVTSLVMRLFMDFLGASRTCASIVFSISGFGLYPTETLF</sequence>
<evidence type="ECO:0000313" key="1">
    <source>
        <dbReference type="EMBL" id="VAW40816.1"/>
    </source>
</evidence>
<proteinExistence type="predicted"/>
<gene>
    <name evidence="1" type="ORF">MNBD_GAMMA01-1930</name>
</gene>
<accession>A0A3B0W8E2</accession>